<evidence type="ECO:0000313" key="1">
    <source>
        <dbReference type="EMBL" id="MDQ0149418.1"/>
    </source>
</evidence>
<sequence>MEAGSSFMGIDGHLRESIFLKAKLKINFKLQPVSRLV</sequence>
<dbReference type="EMBL" id="JAUSUF010000003">
    <property type="protein sequence ID" value="MDQ0149418.1"/>
    <property type="molecule type" value="Genomic_DNA"/>
</dbReference>
<dbReference type="Proteomes" id="UP001228504">
    <property type="component" value="Unassembled WGS sequence"/>
</dbReference>
<accession>A0ABT9USV5</accession>
<evidence type="ECO:0000313" key="2">
    <source>
        <dbReference type="Proteomes" id="UP001228504"/>
    </source>
</evidence>
<reference evidence="1 2" key="1">
    <citation type="submission" date="2023-07" db="EMBL/GenBank/DDBJ databases">
        <title>Genomic Encyclopedia of Type Strains, Phase IV (KMG-IV): sequencing the most valuable type-strain genomes for metagenomic binning, comparative biology and taxonomic classification.</title>
        <authorList>
            <person name="Goeker M."/>
        </authorList>
    </citation>
    <scope>NUCLEOTIDE SEQUENCE [LARGE SCALE GENOMIC DNA]</scope>
    <source>
        <strain evidence="1 2">DSM 20694</strain>
    </source>
</reference>
<protein>
    <submittedName>
        <fullName evidence="1">Uncharacterized protein</fullName>
    </submittedName>
</protein>
<comment type="caution">
    <text evidence="1">The sequence shown here is derived from an EMBL/GenBank/DDBJ whole genome shotgun (WGS) entry which is preliminary data.</text>
</comment>
<name>A0ABT9USV5_9FIRM</name>
<gene>
    <name evidence="1" type="ORF">J2S18_001348</name>
</gene>
<proteinExistence type="predicted"/>
<organism evidence="1 2">
    <name type="scientific">Eubacterium multiforme</name>
    <dbReference type="NCBI Taxonomy" id="83339"/>
    <lineage>
        <taxon>Bacteria</taxon>
        <taxon>Bacillati</taxon>
        <taxon>Bacillota</taxon>
        <taxon>Clostridia</taxon>
        <taxon>Eubacteriales</taxon>
        <taxon>Eubacteriaceae</taxon>
        <taxon>Eubacterium</taxon>
    </lineage>
</organism>
<keyword evidence="2" id="KW-1185">Reference proteome</keyword>